<organism evidence="1 2">
    <name type="scientific">Vigna unguiculata</name>
    <name type="common">Cowpea</name>
    <dbReference type="NCBI Taxonomy" id="3917"/>
    <lineage>
        <taxon>Eukaryota</taxon>
        <taxon>Viridiplantae</taxon>
        <taxon>Streptophyta</taxon>
        <taxon>Embryophyta</taxon>
        <taxon>Tracheophyta</taxon>
        <taxon>Spermatophyta</taxon>
        <taxon>Magnoliopsida</taxon>
        <taxon>eudicotyledons</taxon>
        <taxon>Gunneridae</taxon>
        <taxon>Pentapetalae</taxon>
        <taxon>rosids</taxon>
        <taxon>fabids</taxon>
        <taxon>Fabales</taxon>
        <taxon>Fabaceae</taxon>
        <taxon>Papilionoideae</taxon>
        <taxon>50 kb inversion clade</taxon>
        <taxon>NPAAA clade</taxon>
        <taxon>indigoferoid/millettioid clade</taxon>
        <taxon>Phaseoleae</taxon>
        <taxon>Vigna</taxon>
    </lineage>
</organism>
<dbReference type="Proteomes" id="UP000501690">
    <property type="component" value="Linkage Group LG10"/>
</dbReference>
<dbReference type="EMBL" id="CP039354">
    <property type="protein sequence ID" value="QCE11319.1"/>
    <property type="molecule type" value="Genomic_DNA"/>
</dbReference>
<dbReference type="AlphaFoldDB" id="A0A4D6NFK6"/>
<evidence type="ECO:0000313" key="1">
    <source>
        <dbReference type="EMBL" id="QCE11319.1"/>
    </source>
</evidence>
<accession>A0A4D6NFK6</accession>
<name>A0A4D6NFK6_VIGUN</name>
<evidence type="ECO:0000313" key="2">
    <source>
        <dbReference type="Proteomes" id="UP000501690"/>
    </source>
</evidence>
<reference evidence="1 2" key="1">
    <citation type="submission" date="2019-04" db="EMBL/GenBank/DDBJ databases">
        <title>An improved genome assembly and genetic linkage map for asparagus bean, Vigna unguiculata ssp. sesquipedialis.</title>
        <authorList>
            <person name="Xia Q."/>
            <person name="Zhang R."/>
            <person name="Dong Y."/>
        </authorList>
    </citation>
    <scope>NUCLEOTIDE SEQUENCE [LARGE SCALE GENOMIC DNA]</scope>
    <source>
        <tissue evidence="1">Leaf</tissue>
    </source>
</reference>
<proteinExistence type="predicted"/>
<sequence length="95" mass="10733">MLVVAGVARGAEMACCHGAVAHRRPWSRFANWKDGRTDSNRVTKVNPSWNHDNRAKNKENVVRGLTYVSRAELRAILTKRGPNPSRAFCCEKERV</sequence>
<keyword evidence="2" id="KW-1185">Reference proteome</keyword>
<protein>
    <submittedName>
        <fullName evidence="1">Uncharacterized protein</fullName>
    </submittedName>
</protein>
<gene>
    <name evidence="1" type="ORF">DEO72_LG10g2552</name>
</gene>